<dbReference type="EMBL" id="JOKZ01000794">
    <property type="protein sequence ID" value="KKO96629.1"/>
    <property type="molecule type" value="Genomic_DNA"/>
</dbReference>
<name>A0A0F9WVY4_TRIHA</name>
<protein>
    <recommendedName>
        <fullName evidence="2">PNPLA domain-containing protein</fullName>
    </recommendedName>
</protein>
<dbReference type="InterPro" id="IPR016035">
    <property type="entry name" value="Acyl_Trfase/lysoPLipase"/>
</dbReference>
<comment type="caution">
    <text evidence="3">The sequence shown here is derived from an EMBL/GenBank/DDBJ whole genome shotgun (WGS) entry which is preliminary data.</text>
</comment>
<proteinExistence type="predicted"/>
<dbReference type="GO" id="GO:0046486">
    <property type="term" value="P:glycerolipid metabolic process"/>
    <property type="evidence" value="ECO:0007669"/>
    <property type="project" value="UniProtKB-ARBA"/>
</dbReference>
<reference evidence="4" key="1">
    <citation type="journal article" date="2015" name="Genome Announc.">
        <title>Draft whole-genome sequence of the biocontrol agent Trichoderma harzianum T6776.</title>
        <authorList>
            <person name="Baroncelli R."/>
            <person name="Piaggeschi G."/>
            <person name="Fiorini L."/>
            <person name="Bertolini E."/>
            <person name="Zapparata A."/>
            <person name="Pe M.E."/>
            <person name="Sarrocco S."/>
            <person name="Vannacci G."/>
        </authorList>
    </citation>
    <scope>NUCLEOTIDE SEQUENCE [LARGE SCALE GENOMIC DNA]</scope>
    <source>
        <strain evidence="4">T6776</strain>
    </source>
</reference>
<evidence type="ECO:0000313" key="3">
    <source>
        <dbReference type="EMBL" id="KKO96629.1"/>
    </source>
</evidence>
<dbReference type="Gene3D" id="3.40.1090.10">
    <property type="entry name" value="Cytosolic phospholipase A2 catalytic domain"/>
    <property type="match status" value="1"/>
</dbReference>
<dbReference type="GO" id="GO:0047499">
    <property type="term" value="F:calcium-independent phospholipase A2 activity"/>
    <property type="evidence" value="ECO:0007669"/>
    <property type="project" value="TreeGrafter"/>
</dbReference>
<dbReference type="Proteomes" id="UP000034112">
    <property type="component" value="Unassembled WGS sequence"/>
</dbReference>
<dbReference type="InterPro" id="IPR002641">
    <property type="entry name" value="PNPLA_dom"/>
</dbReference>
<gene>
    <name evidence="3" type="ORF">THAR02_11267</name>
</gene>
<dbReference type="GO" id="GO:0019369">
    <property type="term" value="P:arachidonate metabolic process"/>
    <property type="evidence" value="ECO:0007669"/>
    <property type="project" value="TreeGrafter"/>
</dbReference>
<organism evidence="3 4">
    <name type="scientific">Trichoderma harzianum</name>
    <name type="common">Hypocrea lixii</name>
    <dbReference type="NCBI Taxonomy" id="5544"/>
    <lineage>
        <taxon>Eukaryota</taxon>
        <taxon>Fungi</taxon>
        <taxon>Dikarya</taxon>
        <taxon>Ascomycota</taxon>
        <taxon>Pezizomycotina</taxon>
        <taxon>Sordariomycetes</taxon>
        <taxon>Hypocreomycetidae</taxon>
        <taxon>Hypocreales</taxon>
        <taxon>Hypocreaceae</taxon>
        <taxon>Trichoderma</taxon>
    </lineage>
</organism>
<evidence type="ECO:0000256" key="1">
    <source>
        <dbReference type="ARBA" id="ARBA00023098"/>
    </source>
</evidence>
<dbReference type="AlphaFoldDB" id="A0A0F9WVY4"/>
<dbReference type="Pfam" id="PF01734">
    <property type="entry name" value="Patatin"/>
    <property type="match status" value="1"/>
</dbReference>
<evidence type="ECO:0000259" key="2">
    <source>
        <dbReference type="Pfam" id="PF01734"/>
    </source>
</evidence>
<dbReference type="PANTHER" id="PTHR24185">
    <property type="entry name" value="CALCIUM-INDEPENDENT PHOSPHOLIPASE A2-GAMMA"/>
    <property type="match status" value="1"/>
</dbReference>
<accession>A0A0F9WVY4</accession>
<dbReference type="OMA" id="NEHRTIW"/>
<dbReference type="PANTHER" id="PTHR24185:SF8">
    <property type="entry name" value="PNPLA DOMAIN-CONTAINING PROTEIN"/>
    <property type="match status" value="1"/>
</dbReference>
<feature type="domain" description="PNPLA" evidence="2">
    <location>
        <begin position="38"/>
        <end position="97"/>
    </location>
</feature>
<dbReference type="SUPFAM" id="SSF52151">
    <property type="entry name" value="FabD/lysophospholipase-like"/>
    <property type="match status" value="1"/>
</dbReference>
<keyword evidence="1" id="KW-0443">Lipid metabolism</keyword>
<sequence length="293" mass="32470">MDSKEASEMGTCMGVTLTSTDDTSTFIATNYGGAGDDSERNDYSILKPSSGISNVPLWEILRCCTAAPYYFTPHHLDGIGTFQDGGLTFNNPAAIALKEAASLFPATPEPSIVASLGTGTVRTSHRGIRQRGRRNEHRTIWKKHRRWWKTPLAWWKDLYPARLARAVRKHWDSDNAWKQLKSHQKASGRGEFFRFDVEFKSQLPALDDISSMDEVAGIAREAALGSAAMEQLGRCHRAELFLFELDISRPPRFVGGVYDCGVALLPLGTRGKASLDLFKDKGGLDLTATFDKK</sequence>
<evidence type="ECO:0000313" key="4">
    <source>
        <dbReference type="Proteomes" id="UP000034112"/>
    </source>
</evidence>
<dbReference type="GO" id="GO:0016020">
    <property type="term" value="C:membrane"/>
    <property type="evidence" value="ECO:0007669"/>
    <property type="project" value="TreeGrafter"/>
</dbReference>
<dbReference type="OrthoDB" id="4766886at2759"/>